<dbReference type="Pfam" id="PF00069">
    <property type="entry name" value="Pkinase"/>
    <property type="match status" value="1"/>
</dbReference>
<keyword evidence="2" id="KW-0808">Transferase</keyword>
<reference evidence="10 11" key="3">
    <citation type="submission" date="2025-05" db="UniProtKB">
        <authorList>
            <consortium name="RefSeq"/>
        </authorList>
    </citation>
    <scope>IDENTIFICATION</scope>
    <source>
        <tissue evidence="10 11">Leaf</tissue>
    </source>
</reference>
<dbReference type="PANTHER" id="PTHR48013">
    <property type="entry name" value="DUAL SPECIFICITY MITOGEN-ACTIVATED PROTEIN KINASE KINASE 5-RELATED"/>
    <property type="match status" value="1"/>
</dbReference>
<keyword evidence="5" id="KW-0067">ATP-binding</keyword>
<dbReference type="InterPro" id="IPR011009">
    <property type="entry name" value="Kinase-like_dom_sf"/>
</dbReference>
<evidence type="ECO:0000256" key="3">
    <source>
        <dbReference type="ARBA" id="ARBA00022741"/>
    </source>
</evidence>
<sequence>MKKDGFSDNLKLSIPAAGEQSNTKFLTTKSGTFKDGHLRVNKDGIRIISQWEPEAVSPIKPADGQLSLSDLVMVEVIAKGSSGVVQLVRHKWTRQYFAAKVFQLNVDEEIRKSIAQELKITQSSQCPYLVTSYQSFNNNGAISLIMEYMDGGSLADFLKSVKAIPESYLSAIFRQVTQGLIYLHHDRHIIHRDLKPSKLLINHRGEVKITDFGVSTVIKNTAGLATTFVETYNYMSPERIVGSMYGRKSDIWSLGLVVLECATGKFPYAPQNQKRRWTSVYELMNAIVDQPPPALPSGSFSLELSSFISACLQKDPNSRSYAKELMVFFFVIKSLLHLFIDSNVEASSGSKMNYCCIIIPFADFVLSIQVLNHPLGQKKFQEHPFLNKYDYSGINLASYFTDAGSPLATRGNLSDVNHADDMNLVANVRCEKLRIQ</sequence>
<dbReference type="EC" id="2.7.12.2" evidence="7"/>
<accession>A0ABM0T7S5</accession>
<dbReference type="Gene3D" id="1.10.510.10">
    <property type="entry name" value="Transferase(Phosphotransferase) domain 1"/>
    <property type="match status" value="1"/>
</dbReference>
<dbReference type="GeneID" id="104707497"/>
<organism evidence="9 11">
    <name type="scientific">Camelina sativa</name>
    <name type="common">False flax</name>
    <name type="synonym">Myagrum sativum</name>
    <dbReference type="NCBI Taxonomy" id="90675"/>
    <lineage>
        <taxon>Eukaryota</taxon>
        <taxon>Viridiplantae</taxon>
        <taxon>Streptophyta</taxon>
        <taxon>Embryophyta</taxon>
        <taxon>Tracheophyta</taxon>
        <taxon>Spermatophyta</taxon>
        <taxon>Magnoliopsida</taxon>
        <taxon>eudicotyledons</taxon>
        <taxon>Gunneridae</taxon>
        <taxon>Pentapetalae</taxon>
        <taxon>rosids</taxon>
        <taxon>malvids</taxon>
        <taxon>Brassicales</taxon>
        <taxon>Brassicaceae</taxon>
        <taxon>Camelineae</taxon>
        <taxon>Camelina</taxon>
    </lineage>
</organism>
<keyword evidence="9" id="KW-1185">Reference proteome</keyword>
<dbReference type="Gene3D" id="3.30.200.20">
    <property type="entry name" value="Phosphorylase Kinase, domain 1"/>
    <property type="match status" value="1"/>
</dbReference>
<keyword evidence="4" id="KW-0418">Kinase</keyword>
<evidence type="ECO:0000256" key="1">
    <source>
        <dbReference type="ARBA" id="ARBA00022527"/>
    </source>
</evidence>
<dbReference type="Proteomes" id="UP000694864">
    <property type="component" value="Chromosome 8"/>
</dbReference>
<feature type="domain" description="Protein kinase" evidence="8">
    <location>
        <begin position="71"/>
        <end position="340"/>
    </location>
</feature>
<evidence type="ECO:0000256" key="4">
    <source>
        <dbReference type="ARBA" id="ARBA00022777"/>
    </source>
</evidence>
<reference evidence="9" key="1">
    <citation type="journal article" date="1997" name="Nucleic Acids Res.">
        <title>tRNAscan-SE: a program for improved detection of transfer RNA genes in genomic sequence.</title>
        <authorList>
            <person name="Lowe T.M."/>
            <person name="Eddy S.R."/>
        </authorList>
    </citation>
    <scope>NUCLEOTIDE SEQUENCE [LARGE SCALE GENOMIC DNA]</scope>
    <source>
        <strain evidence="9">r\DH55</strain>
    </source>
</reference>
<proteinExistence type="inferred from homology"/>
<dbReference type="RefSeq" id="XP_010422160.1">
    <property type="nucleotide sequence ID" value="XM_010423858.1"/>
</dbReference>
<gene>
    <name evidence="10 11" type="primary">LOC104707497</name>
</gene>
<dbReference type="InterPro" id="IPR000719">
    <property type="entry name" value="Prot_kinase_dom"/>
</dbReference>
<evidence type="ECO:0000256" key="7">
    <source>
        <dbReference type="ARBA" id="ARBA00038999"/>
    </source>
</evidence>
<dbReference type="PROSITE" id="PS50011">
    <property type="entry name" value="PROTEIN_KINASE_DOM"/>
    <property type="match status" value="1"/>
</dbReference>
<dbReference type="SUPFAM" id="SSF56112">
    <property type="entry name" value="Protein kinase-like (PK-like)"/>
    <property type="match status" value="1"/>
</dbReference>
<evidence type="ECO:0000313" key="9">
    <source>
        <dbReference type="Proteomes" id="UP000694864"/>
    </source>
</evidence>
<evidence type="ECO:0000256" key="6">
    <source>
        <dbReference type="ARBA" id="ARBA00038035"/>
    </source>
</evidence>
<evidence type="ECO:0000256" key="2">
    <source>
        <dbReference type="ARBA" id="ARBA00022679"/>
    </source>
</evidence>
<protein>
    <recommendedName>
        <fullName evidence="7">mitogen-activated protein kinase kinase</fullName>
        <ecNumber evidence="7">2.7.12.2</ecNumber>
    </recommendedName>
</protein>
<evidence type="ECO:0000259" key="8">
    <source>
        <dbReference type="PROSITE" id="PS50011"/>
    </source>
</evidence>
<dbReference type="RefSeq" id="XP_010422161.1">
    <property type="nucleotide sequence ID" value="XM_010423859.2"/>
</dbReference>
<evidence type="ECO:0000256" key="5">
    <source>
        <dbReference type="ARBA" id="ARBA00022840"/>
    </source>
</evidence>
<reference evidence="9" key="2">
    <citation type="journal article" date="2014" name="Nat. Commun.">
        <title>The emerging biofuel crop Camelina sativa retains a highly undifferentiated hexaploid genome structure.</title>
        <authorList>
            <person name="Kagale S."/>
            <person name="Koh C."/>
            <person name="Nixon J."/>
            <person name="Bollina V."/>
            <person name="Clarke W.E."/>
            <person name="Tuteja R."/>
            <person name="Spillane C."/>
            <person name="Robinson S.J."/>
            <person name="Links M.G."/>
            <person name="Clarke C."/>
            <person name="Higgins E.E."/>
            <person name="Huebert T."/>
            <person name="Sharpe A.G."/>
            <person name="Parkin I.A."/>
        </authorList>
    </citation>
    <scope>NUCLEOTIDE SEQUENCE [LARGE SCALE GENOMIC DNA]</scope>
    <source>
        <strain evidence="9">r\DH55</strain>
    </source>
</reference>
<evidence type="ECO:0000313" key="11">
    <source>
        <dbReference type="RefSeq" id="XP_010422161.1"/>
    </source>
</evidence>
<comment type="similarity">
    <text evidence="6">Belongs to the protein kinase superfamily. STE Ser/Thr protein kinase family. MAP kinase kinase subfamily.</text>
</comment>
<name>A0ABM0T7S5_CAMSA</name>
<evidence type="ECO:0000313" key="10">
    <source>
        <dbReference type="RefSeq" id="XP_010422160.1"/>
    </source>
</evidence>
<dbReference type="PANTHER" id="PTHR48013:SF32">
    <property type="entry name" value="MITOGEN-ACTIVATED PROTEIN KINASE KINASE 2-LIKE"/>
    <property type="match status" value="1"/>
</dbReference>
<keyword evidence="1" id="KW-0723">Serine/threonine-protein kinase</keyword>
<keyword evidence="3" id="KW-0547">Nucleotide-binding</keyword>